<dbReference type="Gene3D" id="2.40.100.10">
    <property type="entry name" value="Cyclophilin-like"/>
    <property type="match status" value="1"/>
</dbReference>
<keyword evidence="2" id="KW-0697">Rotamase</keyword>
<sequence>AQGGDPTGTGTGTPGYSFADEFTEHTHVAGALSMANSGSNTNGCQFFITYTPQHHLDGKHSVFGQLIEGRDILEKIEQGDTIMRITIEE</sequence>
<name>X1M439_9ZZZZ</name>
<evidence type="ECO:0000256" key="1">
    <source>
        <dbReference type="ARBA" id="ARBA00013194"/>
    </source>
</evidence>
<evidence type="ECO:0000256" key="2">
    <source>
        <dbReference type="ARBA" id="ARBA00023110"/>
    </source>
</evidence>
<dbReference type="SUPFAM" id="SSF50891">
    <property type="entry name" value="Cyclophilin-like"/>
    <property type="match status" value="1"/>
</dbReference>
<evidence type="ECO:0000313" key="5">
    <source>
        <dbReference type="EMBL" id="GAI01139.1"/>
    </source>
</evidence>
<evidence type="ECO:0000259" key="4">
    <source>
        <dbReference type="PROSITE" id="PS50072"/>
    </source>
</evidence>
<feature type="non-terminal residue" evidence="5">
    <location>
        <position position="1"/>
    </location>
</feature>
<dbReference type="InterPro" id="IPR044666">
    <property type="entry name" value="Cyclophilin_A-like"/>
</dbReference>
<dbReference type="EMBL" id="BARU01047677">
    <property type="protein sequence ID" value="GAI01139.1"/>
    <property type="molecule type" value="Genomic_DNA"/>
</dbReference>
<feature type="domain" description="PPIase cyclophilin-type" evidence="4">
    <location>
        <begin position="1"/>
        <end position="81"/>
    </location>
</feature>
<keyword evidence="3" id="KW-0413">Isomerase</keyword>
<accession>X1M439</accession>
<dbReference type="InterPro" id="IPR002130">
    <property type="entry name" value="Cyclophilin-type_PPIase_dom"/>
</dbReference>
<proteinExistence type="predicted"/>
<dbReference type="GO" id="GO:0003755">
    <property type="term" value="F:peptidyl-prolyl cis-trans isomerase activity"/>
    <property type="evidence" value="ECO:0007669"/>
    <property type="project" value="UniProtKB-KW"/>
</dbReference>
<dbReference type="InterPro" id="IPR029000">
    <property type="entry name" value="Cyclophilin-like_dom_sf"/>
</dbReference>
<protein>
    <recommendedName>
        <fullName evidence="1">peptidylprolyl isomerase</fullName>
        <ecNumber evidence="1">5.2.1.8</ecNumber>
    </recommendedName>
</protein>
<dbReference type="PROSITE" id="PS50072">
    <property type="entry name" value="CSA_PPIASE_2"/>
    <property type="match status" value="1"/>
</dbReference>
<comment type="caution">
    <text evidence="5">The sequence shown here is derived from an EMBL/GenBank/DDBJ whole genome shotgun (WGS) entry which is preliminary data.</text>
</comment>
<dbReference type="PANTHER" id="PTHR45625">
    <property type="entry name" value="PEPTIDYL-PROLYL CIS-TRANS ISOMERASE-RELATED"/>
    <property type="match status" value="1"/>
</dbReference>
<dbReference type="AlphaFoldDB" id="X1M439"/>
<organism evidence="5">
    <name type="scientific">marine sediment metagenome</name>
    <dbReference type="NCBI Taxonomy" id="412755"/>
    <lineage>
        <taxon>unclassified sequences</taxon>
        <taxon>metagenomes</taxon>
        <taxon>ecological metagenomes</taxon>
    </lineage>
</organism>
<dbReference type="PRINTS" id="PR00153">
    <property type="entry name" value="CSAPPISMRASE"/>
</dbReference>
<dbReference type="Pfam" id="PF00160">
    <property type="entry name" value="Pro_isomerase"/>
    <property type="match status" value="1"/>
</dbReference>
<reference evidence="5" key="1">
    <citation type="journal article" date="2014" name="Front. Microbiol.">
        <title>High frequency of phylogenetically diverse reductive dehalogenase-homologous genes in deep subseafloor sedimentary metagenomes.</title>
        <authorList>
            <person name="Kawai M."/>
            <person name="Futagami T."/>
            <person name="Toyoda A."/>
            <person name="Takaki Y."/>
            <person name="Nishi S."/>
            <person name="Hori S."/>
            <person name="Arai W."/>
            <person name="Tsubouchi T."/>
            <person name="Morono Y."/>
            <person name="Uchiyama I."/>
            <person name="Ito T."/>
            <person name="Fujiyama A."/>
            <person name="Inagaki F."/>
            <person name="Takami H."/>
        </authorList>
    </citation>
    <scope>NUCLEOTIDE SEQUENCE</scope>
    <source>
        <strain evidence="5">Expedition CK06-06</strain>
    </source>
</reference>
<dbReference type="EC" id="5.2.1.8" evidence="1"/>
<gene>
    <name evidence="5" type="ORF">S03H2_71310</name>
</gene>
<dbReference type="PANTHER" id="PTHR45625:SF4">
    <property type="entry name" value="PEPTIDYLPROLYL ISOMERASE DOMAIN AND WD REPEAT-CONTAINING PROTEIN 1"/>
    <property type="match status" value="1"/>
</dbReference>
<evidence type="ECO:0000256" key="3">
    <source>
        <dbReference type="ARBA" id="ARBA00023235"/>
    </source>
</evidence>